<protein>
    <recommendedName>
        <fullName evidence="3">F-box domain-containing protein</fullName>
    </recommendedName>
</protein>
<reference evidence="1 2" key="1">
    <citation type="journal article" date="2015" name="Biotechnol. Biofuels">
        <title>Enhanced degradation of softwood versus hardwood by the white-rot fungus Pycnoporus coccineus.</title>
        <authorList>
            <person name="Couturier M."/>
            <person name="Navarro D."/>
            <person name="Chevret D."/>
            <person name="Henrissat B."/>
            <person name="Piumi F."/>
            <person name="Ruiz-Duenas F.J."/>
            <person name="Martinez A.T."/>
            <person name="Grigoriev I.V."/>
            <person name="Riley R."/>
            <person name="Lipzen A."/>
            <person name="Berrin J.G."/>
            <person name="Master E.R."/>
            <person name="Rosso M.N."/>
        </authorList>
    </citation>
    <scope>NUCLEOTIDE SEQUENCE [LARGE SCALE GENOMIC DNA]</scope>
    <source>
        <strain evidence="1 2">BRFM310</strain>
    </source>
</reference>
<gene>
    <name evidence="1" type="ORF">PYCCODRAFT_1369472</name>
</gene>
<accession>A0A1Y2IJP4</accession>
<dbReference type="Proteomes" id="UP000193067">
    <property type="component" value="Unassembled WGS sequence"/>
</dbReference>
<keyword evidence="2" id="KW-1185">Reference proteome</keyword>
<dbReference type="AlphaFoldDB" id="A0A1Y2IJP4"/>
<evidence type="ECO:0000313" key="2">
    <source>
        <dbReference type="Proteomes" id="UP000193067"/>
    </source>
</evidence>
<dbReference type="STRING" id="1353009.A0A1Y2IJP4"/>
<organism evidence="1 2">
    <name type="scientific">Trametes coccinea (strain BRFM310)</name>
    <name type="common">Pycnoporus coccineus</name>
    <dbReference type="NCBI Taxonomy" id="1353009"/>
    <lineage>
        <taxon>Eukaryota</taxon>
        <taxon>Fungi</taxon>
        <taxon>Dikarya</taxon>
        <taxon>Basidiomycota</taxon>
        <taxon>Agaricomycotina</taxon>
        <taxon>Agaricomycetes</taxon>
        <taxon>Polyporales</taxon>
        <taxon>Polyporaceae</taxon>
        <taxon>Trametes</taxon>
    </lineage>
</organism>
<evidence type="ECO:0008006" key="3">
    <source>
        <dbReference type="Google" id="ProtNLM"/>
    </source>
</evidence>
<name>A0A1Y2IJP4_TRAC3</name>
<sequence length="378" mass="43498">MPPPLPQALVDRIISDIEDRETLCSCALVCRQWLTASRYNLFYDVCLSQRSSFDTFVQVRDVPHIASAFENIHSLRLVDDREQPWLHLFPLIFSPSRFPRAFFIALNEFAWDRLLPTQSFYIACAQFDSLSTLDLSHGMFASFADFCRLVCAFRNLARLFVNCVGWEVAVLNPPQSPHALPRPRLQLFWFTPVSGNAVPPLVEWLLSTPSVETLTDLHIGGQDTDNLADVQRLTRRLSSRLEHLQVFMKAWTEDVSLDLSHNTSLRSLQIREIATSSSLYLASFLDRLSPGSLSDLTFHISIPRLCELHCLRLRWTRVVDILLRNDFLALRVLTVWVREAPPAEEISLLDLMSEVRSWMNPLDARVFVRVSPWYTLVR</sequence>
<dbReference type="EMBL" id="KZ084111">
    <property type="protein sequence ID" value="OSD01379.1"/>
    <property type="molecule type" value="Genomic_DNA"/>
</dbReference>
<proteinExistence type="predicted"/>
<dbReference type="OrthoDB" id="2793270at2759"/>
<evidence type="ECO:0000313" key="1">
    <source>
        <dbReference type="EMBL" id="OSD01379.1"/>
    </source>
</evidence>